<dbReference type="AlphaFoldDB" id="A0A1G2CGS4"/>
<accession>A0A1G2CGS4</accession>
<protein>
    <recommendedName>
        <fullName evidence="5">Conjugal transfer protein TrbC</fullName>
    </recommendedName>
</protein>
<dbReference type="EMBL" id="MHLB01000060">
    <property type="protein sequence ID" value="OGZ00599.1"/>
    <property type="molecule type" value="Genomic_DNA"/>
</dbReference>
<reference evidence="3 4" key="1">
    <citation type="journal article" date="2016" name="Nat. Commun.">
        <title>Thousands of microbial genomes shed light on interconnected biogeochemical processes in an aquifer system.</title>
        <authorList>
            <person name="Anantharaman K."/>
            <person name="Brown C.T."/>
            <person name="Hug L.A."/>
            <person name="Sharon I."/>
            <person name="Castelle C.J."/>
            <person name="Probst A.J."/>
            <person name="Thomas B.C."/>
            <person name="Singh A."/>
            <person name="Wilkins M.J."/>
            <person name="Karaoz U."/>
            <person name="Brodie E.L."/>
            <person name="Williams K.H."/>
            <person name="Hubbard S.S."/>
            <person name="Banfield J.F."/>
        </authorList>
    </citation>
    <scope>NUCLEOTIDE SEQUENCE [LARGE SCALE GENOMIC DNA]</scope>
</reference>
<comment type="caution">
    <text evidence="3">The sequence shown here is derived from an EMBL/GenBank/DDBJ whole genome shotgun (WGS) entry which is preliminary data.</text>
</comment>
<sequence>MKSLQKYILLLGLLAMRAQAQTTGGGTLQNPLGNTTFEGVVQKIITGLLQIATPIVAIMVIVGGFMIMTAGGNSEKVKKGRDVVLYAVIGFAVILFAQAVVFILKDLLGE</sequence>
<keyword evidence="1" id="KW-0472">Membrane</keyword>
<dbReference type="Proteomes" id="UP000178348">
    <property type="component" value="Unassembled WGS sequence"/>
</dbReference>
<proteinExistence type="predicted"/>
<feature type="transmembrane region" description="Helical" evidence="1">
    <location>
        <begin position="44"/>
        <end position="71"/>
    </location>
</feature>
<feature type="transmembrane region" description="Helical" evidence="1">
    <location>
        <begin position="83"/>
        <end position="104"/>
    </location>
</feature>
<evidence type="ECO:0000256" key="1">
    <source>
        <dbReference type="SAM" id="Phobius"/>
    </source>
</evidence>
<evidence type="ECO:0000256" key="2">
    <source>
        <dbReference type="SAM" id="SignalP"/>
    </source>
</evidence>
<organism evidence="3 4">
    <name type="scientific">Candidatus Liptonbacteria bacterium RIFCSPLOWO2_01_FULL_53_13</name>
    <dbReference type="NCBI Taxonomy" id="1798651"/>
    <lineage>
        <taxon>Bacteria</taxon>
        <taxon>Candidatus Liptoniibacteriota</taxon>
    </lineage>
</organism>
<keyword evidence="1" id="KW-1133">Transmembrane helix</keyword>
<feature type="chain" id="PRO_5009582315" description="Conjugal transfer protein TrbC" evidence="2">
    <location>
        <begin position="21"/>
        <end position="110"/>
    </location>
</feature>
<dbReference type="InterPro" id="IPR007039">
    <property type="entry name" value="TrbC/VirB2"/>
</dbReference>
<gene>
    <name evidence="3" type="ORF">A2946_03195</name>
</gene>
<evidence type="ECO:0000313" key="3">
    <source>
        <dbReference type="EMBL" id="OGZ00599.1"/>
    </source>
</evidence>
<keyword evidence="2" id="KW-0732">Signal</keyword>
<feature type="signal peptide" evidence="2">
    <location>
        <begin position="1"/>
        <end position="20"/>
    </location>
</feature>
<name>A0A1G2CGS4_9BACT</name>
<evidence type="ECO:0008006" key="5">
    <source>
        <dbReference type="Google" id="ProtNLM"/>
    </source>
</evidence>
<evidence type="ECO:0000313" key="4">
    <source>
        <dbReference type="Proteomes" id="UP000178348"/>
    </source>
</evidence>
<dbReference type="Pfam" id="PF04956">
    <property type="entry name" value="TrbC"/>
    <property type="match status" value="1"/>
</dbReference>
<keyword evidence="1" id="KW-0812">Transmembrane</keyword>